<dbReference type="RefSeq" id="WP_310051932.1">
    <property type="nucleotide sequence ID" value="NZ_JAVDVW010000001.1"/>
</dbReference>
<feature type="transmembrane region" description="Helical" evidence="1">
    <location>
        <begin position="76"/>
        <end position="94"/>
    </location>
</feature>
<feature type="transmembrane region" description="Helical" evidence="1">
    <location>
        <begin position="48"/>
        <end position="64"/>
    </location>
</feature>
<proteinExistence type="predicted"/>
<keyword evidence="1" id="KW-1133">Transmembrane helix</keyword>
<evidence type="ECO:0000256" key="1">
    <source>
        <dbReference type="SAM" id="Phobius"/>
    </source>
</evidence>
<reference evidence="2 3" key="1">
    <citation type="submission" date="2023-07" db="EMBL/GenBank/DDBJ databases">
        <title>Sorghum-associated microbial communities from plants grown in Nebraska, USA.</title>
        <authorList>
            <person name="Schachtman D."/>
        </authorList>
    </citation>
    <scope>NUCLEOTIDE SEQUENCE [LARGE SCALE GENOMIC DNA]</scope>
    <source>
        <strain evidence="2 3">BE187</strain>
    </source>
</reference>
<evidence type="ECO:0000313" key="3">
    <source>
        <dbReference type="Proteomes" id="UP001267878"/>
    </source>
</evidence>
<evidence type="ECO:0008006" key="4">
    <source>
        <dbReference type="Google" id="ProtNLM"/>
    </source>
</evidence>
<gene>
    <name evidence="2" type="ORF">J2X04_000590</name>
</gene>
<sequence length="174" mass="19806">MRTRRLQRIVLTSFVVTFVCARIVVFLIMSRDIPDLYLHVGGTHVHHLNFGIFLLSIVGAVLLFSPPDGKWRDVLAATYGVGLALTFDEFGMWLHMGGSYWQRGSFDAITVIAALLALAAYMPPPRRWSRRRLAWTVLLLCLVGLFFWRLSVTLSPLEGRALPRLEQIERQAPR</sequence>
<name>A0ABU1VLV0_9GAMM</name>
<feature type="transmembrane region" description="Helical" evidence="1">
    <location>
        <begin position="100"/>
        <end position="121"/>
    </location>
</feature>
<comment type="caution">
    <text evidence="2">The sequence shown here is derived from an EMBL/GenBank/DDBJ whole genome shotgun (WGS) entry which is preliminary data.</text>
</comment>
<feature type="transmembrane region" description="Helical" evidence="1">
    <location>
        <begin position="9"/>
        <end position="28"/>
    </location>
</feature>
<feature type="transmembrane region" description="Helical" evidence="1">
    <location>
        <begin position="133"/>
        <end position="150"/>
    </location>
</feature>
<keyword evidence="1" id="KW-0812">Transmembrane</keyword>
<keyword evidence="1" id="KW-0472">Membrane</keyword>
<accession>A0ABU1VLV0</accession>
<dbReference type="Proteomes" id="UP001267878">
    <property type="component" value="Unassembled WGS sequence"/>
</dbReference>
<dbReference type="EMBL" id="JAVDVW010000001">
    <property type="protein sequence ID" value="MDR7098243.1"/>
    <property type="molecule type" value="Genomic_DNA"/>
</dbReference>
<keyword evidence="3" id="KW-1185">Reference proteome</keyword>
<evidence type="ECO:0000313" key="2">
    <source>
        <dbReference type="EMBL" id="MDR7098243.1"/>
    </source>
</evidence>
<organism evidence="2 3">
    <name type="scientific">Agrilutibacter niabensis</name>
    <dbReference type="NCBI Taxonomy" id="380628"/>
    <lineage>
        <taxon>Bacteria</taxon>
        <taxon>Pseudomonadati</taxon>
        <taxon>Pseudomonadota</taxon>
        <taxon>Gammaproteobacteria</taxon>
        <taxon>Lysobacterales</taxon>
        <taxon>Lysobacteraceae</taxon>
        <taxon>Agrilutibacter</taxon>
    </lineage>
</organism>
<protein>
    <recommendedName>
        <fullName evidence="4">Integral membrane protein</fullName>
    </recommendedName>
</protein>